<evidence type="ECO:0000256" key="1">
    <source>
        <dbReference type="ARBA" id="ARBA00007047"/>
    </source>
</evidence>
<dbReference type="KEGG" id="pfla:Pflav_043110"/>
<gene>
    <name evidence="2" type="primary">gctB_2</name>
    <name evidence="2" type="ORF">Pflav_043110</name>
</gene>
<dbReference type="PANTHER" id="PTHR43293">
    <property type="entry name" value="ACETATE COA-TRANSFERASE YDIF"/>
    <property type="match status" value="1"/>
</dbReference>
<evidence type="ECO:0000313" key="2">
    <source>
        <dbReference type="EMBL" id="BCB77901.1"/>
    </source>
</evidence>
<dbReference type="Gene3D" id="3.40.1080.10">
    <property type="entry name" value="Glutaconate Coenzyme A-transferase"/>
    <property type="match status" value="1"/>
</dbReference>
<dbReference type="SUPFAM" id="SSF100950">
    <property type="entry name" value="NagB/RpiA/CoA transferase-like"/>
    <property type="match status" value="1"/>
</dbReference>
<keyword evidence="3" id="KW-1185">Reference proteome</keyword>
<dbReference type="InterPro" id="IPR037171">
    <property type="entry name" value="NagB/RpiA_transferase-like"/>
</dbReference>
<proteinExistence type="inferred from homology"/>
<dbReference type="AlphaFoldDB" id="A0A6F8XVY9"/>
<dbReference type="Pfam" id="PF01144">
    <property type="entry name" value="CoA_trans"/>
    <property type="match status" value="1"/>
</dbReference>
<keyword evidence="2" id="KW-0808">Transferase</keyword>
<protein>
    <submittedName>
        <fullName evidence="2">3-oxoadipate--succinyl-CoA transferase subunit B</fullName>
    </submittedName>
</protein>
<dbReference type="GO" id="GO:0008410">
    <property type="term" value="F:CoA-transferase activity"/>
    <property type="evidence" value="ECO:0007669"/>
    <property type="project" value="InterPro"/>
</dbReference>
<accession>A0A6F8XVY9</accession>
<organism evidence="2 3">
    <name type="scientific">Phytohabitans flavus</name>
    <dbReference type="NCBI Taxonomy" id="1076124"/>
    <lineage>
        <taxon>Bacteria</taxon>
        <taxon>Bacillati</taxon>
        <taxon>Actinomycetota</taxon>
        <taxon>Actinomycetes</taxon>
        <taxon>Micromonosporales</taxon>
        <taxon>Micromonosporaceae</taxon>
    </lineage>
</organism>
<name>A0A6F8XVY9_9ACTN</name>
<reference evidence="2 3" key="1">
    <citation type="submission" date="2020-03" db="EMBL/GenBank/DDBJ databases">
        <title>Whole genome shotgun sequence of Phytohabitans flavus NBRC 107702.</title>
        <authorList>
            <person name="Komaki H."/>
            <person name="Tamura T."/>
        </authorList>
    </citation>
    <scope>NUCLEOTIDE SEQUENCE [LARGE SCALE GENOMIC DNA]</scope>
    <source>
        <strain evidence="2 3">NBRC 107702</strain>
    </source>
</reference>
<comment type="similarity">
    <text evidence="1">Belongs to the 3-oxoacid CoA-transferase subunit B family.</text>
</comment>
<dbReference type="SMART" id="SM00882">
    <property type="entry name" value="CoA_trans"/>
    <property type="match status" value="1"/>
</dbReference>
<dbReference type="InterPro" id="IPR004165">
    <property type="entry name" value="CoA_trans_fam_I"/>
</dbReference>
<dbReference type="Proteomes" id="UP000502508">
    <property type="component" value="Chromosome"/>
</dbReference>
<dbReference type="EMBL" id="AP022870">
    <property type="protein sequence ID" value="BCB77901.1"/>
    <property type="molecule type" value="Genomic_DNA"/>
</dbReference>
<sequence length="246" mass="25670">MSAATVTPQELMTAAAARILAGYGTCFAGIGLPSDAAILAQRTAAPDLFLIFESGVLGARPSYLPLSVADPALSRTALSVVGVPEIFNYWLQPGRLDVGVLGAAQIDRHAAINSTLIGGDYANPRLRLPGSGGAPEISAACREIMVIVAQSPRTFVADLDFVTTLGARSRTDLGLRGTGPRWVVTDLGIYEPDPDSGELLLTALQPGIDVAAARQATGWDLRVAAEVRTLDPPSPAELETLRSLAL</sequence>
<evidence type="ECO:0000313" key="3">
    <source>
        <dbReference type="Proteomes" id="UP000502508"/>
    </source>
</evidence>
<dbReference type="PANTHER" id="PTHR43293:SF3">
    <property type="entry name" value="CHOLESTEROL RING-CLEAVING HYDROLASE IPDB SUBUNIT"/>
    <property type="match status" value="1"/>
</dbReference>
<reference evidence="2 3" key="2">
    <citation type="submission" date="2020-03" db="EMBL/GenBank/DDBJ databases">
        <authorList>
            <person name="Ichikawa N."/>
            <person name="Kimura A."/>
            <person name="Kitahashi Y."/>
            <person name="Uohara A."/>
        </authorList>
    </citation>
    <scope>NUCLEOTIDE SEQUENCE [LARGE SCALE GENOMIC DNA]</scope>
    <source>
        <strain evidence="2 3">NBRC 107702</strain>
    </source>
</reference>
<dbReference type="RefSeq" id="WP_173037567.1">
    <property type="nucleotide sequence ID" value="NZ_AP022870.1"/>
</dbReference>